<evidence type="ECO:0000256" key="8">
    <source>
        <dbReference type="ARBA" id="ARBA00048810"/>
    </source>
</evidence>
<comment type="subcellular location">
    <subcellularLocation>
        <location evidence="1 9">Cytoplasm</location>
    </subcellularLocation>
</comment>
<evidence type="ECO:0000313" key="10">
    <source>
        <dbReference type="EMBL" id="QTX31600.1"/>
    </source>
</evidence>
<keyword evidence="7 9" id="KW-0704">Schiff base</keyword>
<dbReference type="InterPro" id="IPR033919">
    <property type="entry name" value="TSA/FSA_arc/bac"/>
</dbReference>
<dbReference type="CDD" id="cd00956">
    <property type="entry name" value="Transaldolase_FSA"/>
    <property type="match status" value="1"/>
</dbReference>
<dbReference type="EMBL" id="CP072943">
    <property type="protein sequence ID" value="QTX31600.1"/>
    <property type="molecule type" value="Genomic_DNA"/>
</dbReference>
<dbReference type="KEGG" id="aram:KAR29_09515"/>
<sequence>MRFFLDTANLEEIREAAAWGVVDGVTTNPSLVAREGDLSFRERVKAIADIVAGPVSAEAVSLEGEAMLREARELALLSPHVVVKIPMTPEGMGVVRTLSREGRATNVTLVFSVNQALLAAAAGATYVSPFVGRLDDTGQDGMGLVREIVSAFRAGSVTTRVLAASVRHPRHVAEAALAGADVVTLPFKVLKQIFHHPLTEKGIASFVADWESYRSRHGDRA</sequence>
<dbReference type="FunFam" id="3.20.20.70:FF:000018">
    <property type="entry name" value="Probable transaldolase"/>
    <property type="match status" value="1"/>
</dbReference>
<protein>
    <recommendedName>
        <fullName evidence="9">Probable transaldolase</fullName>
        <ecNumber evidence="9">2.2.1.2</ecNumber>
    </recommendedName>
</protein>
<dbReference type="PANTHER" id="PTHR10683:SF40">
    <property type="entry name" value="FRUCTOSE-6-PHOSPHATE ALDOLASE 1-RELATED"/>
    <property type="match status" value="1"/>
</dbReference>
<dbReference type="HAMAP" id="MF_00494">
    <property type="entry name" value="Transaldolase_3b"/>
    <property type="match status" value="1"/>
</dbReference>
<evidence type="ECO:0000256" key="2">
    <source>
        <dbReference type="ARBA" id="ARBA00004857"/>
    </source>
</evidence>
<evidence type="ECO:0000256" key="5">
    <source>
        <dbReference type="ARBA" id="ARBA00022679"/>
    </source>
</evidence>
<evidence type="ECO:0000256" key="6">
    <source>
        <dbReference type="ARBA" id="ARBA00023126"/>
    </source>
</evidence>
<dbReference type="PROSITE" id="PS01054">
    <property type="entry name" value="TRANSALDOLASE_1"/>
    <property type="match status" value="1"/>
</dbReference>
<dbReference type="SUPFAM" id="SSF51569">
    <property type="entry name" value="Aldolase"/>
    <property type="match status" value="1"/>
</dbReference>
<dbReference type="GO" id="GO:0005975">
    <property type="term" value="P:carbohydrate metabolic process"/>
    <property type="evidence" value="ECO:0007669"/>
    <property type="project" value="InterPro"/>
</dbReference>
<comment type="catalytic activity">
    <reaction evidence="8 9">
        <text>D-sedoheptulose 7-phosphate + D-glyceraldehyde 3-phosphate = D-erythrose 4-phosphate + beta-D-fructose 6-phosphate</text>
        <dbReference type="Rhea" id="RHEA:17053"/>
        <dbReference type="ChEBI" id="CHEBI:16897"/>
        <dbReference type="ChEBI" id="CHEBI:57483"/>
        <dbReference type="ChEBI" id="CHEBI:57634"/>
        <dbReference type="ChEBI" id="CHEBI:59776"/>
        <dbReference type="EC" id="2.2.1.2"/>
    </reaction>
</comment>
<comment type="function">
    <text evidence="9">Transaldolase is important for the balance of metabolites in the pentose-phosphate pathway.</text>
</comment>
<dbReference type="PROSITE" id="PS00958">
    <property type="entry name" value="TRANSALDOLASE_2"/>
    <property type="match status" value="1"/>
</dbReference>
<dbReference type="GO" id="GO:0006098">
    <property type="term" value="P:pentose-phosphate shunt"/>
    <property type="evidence" value="ECO:0007669"/>
    <property type="project" value="UniProtKB-UniRule"/>
</dbReference>
<evidence type="ECO:0000256" key="9">
    <source>
        <dbReference type="HAMAP-Rule" id="MF_00494"/>
    </source>
</evidence>
<keyword evidence="4 9" id="KW-0963">Cytoplasm</keyword>
<feature type="active site" description="Schiff-base intermediate with substrate" evidence="9">
    <location>
        <position position="84"/>
    </location>
</feature>
<evidence type="ECO:0000256" key="1">
    <source>
        <dbReference type="ARBA" id="ARBA00004496"/>
    </source>
</evidence>
<dbReference type="InterPro" id="IPR013785">
    <property type="entry name" value="Aldolase_TIM"/>
</dbReference>
<comment type="pathway">
    <text evidence="2 9">Carbohydrate degradation; pentose phosphate pathway; D-glyceraldehyde 3-phosphate and beta-D-fructose 6-phosphate from D-ribose 5-phosphate and D-xylulose 5-phosphate (non-oxidative stage): step 2/3.</text>
</comment>
<organism evidence="10 11">
    <name type="scientific">Aminithiophilus ramosus</name>
    <dbReference type="NCBI Taxonomy" id="3029084"/>
    <lineage>
        <taxon>Bacteria</taxon>
        <taxon>Thermotogati</taxon>
        <taxon>Synergistota</taxon>
        <taxon>Synergistia</taxon>
        <taxon>Synergistales</taxon>
        <taxon>Aminithiophilaceae</taxon>
        <taxon>Aminithiophilus</taxon>
    </lineage>
</organism>
<dbReference type="NCBIfam" id="TIGR00875">
    <property type="entry name" value="fsa_talC_mipB"/>
    <property type="match status" value="1"/>
</dbReference>
<evidence type="ECO:0000256" key="3">
    <source>
        <dbReference type="ARBA" id="ARBA00005740"/>
    </source>
</evidence>
<dbReference type="RefSeq" id="WP_274372766.1">
    <property type="nucleotide sequence ID" value="NZ_CP072943.1"/>
</dbReference>
<dbReference type="GO" id="GO:0005737">
    <property type="term" value="C:cytoplasm"/>
    <property type="evidence" value="ECO:0007669"/>
    <property type="project" value="UniProtKB-SubCell"/>
</dbReference>
<dbReference type="AlphaFoldDB" id="A0A9Q7EWF1"/>
<dbReference type="Proteomes" id="UP000671879">
    <property type="component" value="Chromosome"/>
</dbReference>
<comment type="similarity">
    <text evidence="3 9">Belongs to the transaldolase family. Type 3B subfamily.</text>
</comment>
<reference evidence="11" key="1">
    <citation type="submission" date="2021-04" db="EMBL/GenBank/DDBJ databases">
        <title>A novel Synergistetes isolate from a pyrite-forming mixed culture.</title>
        <authorList>
            <person name="Bunk B."/>
            <person name="Sproer C."/>
            <person name="Spring S."/>
            <person name="Pester M."/>
        </authorList>
    </citation>
    <scope>NUCLEOTIDE SEQUENCE [LARGE SCALE GENOMIC DNA]</scope>
    <source>
        <strain evidence="11">J.5.4.2-T.3.5.2</strain>
    </source>
</reference>
<dbReference type="InterPro" id="IPR022999">
    <property type="entry name" value="Transaldolase_3B"/>
</dbReference>
<dbReference type="InterPro" id="IPR018225">
    <property type="entry name" value="Transaldolase_AS"/>
</dbReference>
<accession>A0A9Q7EWF1</accession>
<dbReference type="Pfam" id="PF00923">
    <property type="entry name" value="TAL_FSA"/>
    <property type="match status" value="1"/>
</dbReference>
<dbReference type="GO" id="GO:0016832">
    <property type="term" value="F:aldehyde-lyase activity"/>
    <property type="evidence" value="ECO:0007669"/>
    <property type="project" value="InterPro"/>
</dbReference>
<dbReference type="EC" id="2.2.1.2" evidence="9"/>
<dbReference type="Gene3D" id="3.20.20.70">
    <property type="entry name" value="Aldolase class I"/>
    <property type="match status" value="1"/>
</dbReference>
<keyword evidence="6 9" id="KW-0570">Pentose shunt</keyword>
<gene>
    <name evidence="10" type="primary">fsa</name>
    <name evidence="9" type="synonym">tal</name>
    <name evidence="10" type="ORF">KAR29_09515</name>
</gene>
<proteinExistence type="inferred from homology"/>
<dbReference type="InterPro" id="IPR004731">
    <property type="entry name" value="Transaldolase_3B/F6P_aldolase"/>
</dbReference>
<dbReference type="GO" id="GO:0004801">
    <property type="term" value="F:transaldolase activity"/>
    <property type="evidence" value="ECO:0007669"/>
    <property type="project" value="UniProtKB-UniRule"/>
</dbReference>
<evidence type="ECO:0000313" key="11">
    <source>
        <dbReference type="Proteomes" id="UP000671879"/>
    </source>
</evidence>
<keyword evidence="11" id="KW-1185">Reference proteome</keyword>
<name>A0A9Q7EWF1_9BACT</name>
<evidence type="ECO:0000256" key="4">
    <source>
        <dbReference type="ARBA" id="ARBA00022490"/>
    </source>
</evidence>
<dbReference type="InterPro" id="IPR001585">
    <property type="entry name" value="TAL/FSA"/>
</dbReference>
<dbReference type="PANTHER" id="PTHR10683">
    <property type="entry name" value="TRANSALDOLASE"/>
    <property type="match status" value="1"/>
</dbReference>
<keyword evidence="5 9" id="KW-0808">Transferase</keyword>
<evidence type="ECO:0000256" key="7">
    <source>
        <dbReference type="ARBA" id="ARBA00023270"/>
    </source>
</evidence>